<dbReference type="OrthoDB" id="340550at2759"/>
<proteinExistence type="predicted"/>
<dbReference type="InterPro" id="IPR037282">
    <property type="entry name" value="CapZ_alpha/beta"/>
</dbReference>
<keyword evidence="5" id="KW-1185">Reference proteome</keyword>
<dbReference type="GO" id="GO:0030479">
    <property type="term" value="C:actin cortical patch"/>
    <property type="evidence" value="ECO:0007669"/>
    <property type="project" value="TreeGrafter"/>
</dbReference>
<feature type="compositionally biased region" description="Low complexity" evidence="3">
    <location>
        <begin position="301"/>
        <end position="324"/>
    </location>
</feature>
<feature type="compositionally biased region" description="Pro residues" evidence="3">
    <location>
        <begin position="151"/>
        <end position="160"/>
    </location>
</feature>
<feature type="region of interest" description="Disordered" evidence="3">
    <location>
        <begin position="301"/>
        <end position="328"/>
    </location>
</feature>
<evidence type="ECO:0000256" key="3">
    <source>
        <dbReference type="SAM" id="MobiDB-lite"/>
    </source>
</evidence>
<sequence>MSELSTEERIKLAVSFIEQSPPGEVNDVVNDIRAVIGDDDALMPHAVPALRAYNLAQLQVVEHAASDGVEAHSSLLSDATIVPNSSPERFYDHPNRTFVFDHVTLLPSDYQPIALPEADETFRAVLAESLGKYARNHFPSGHASVSTDQVPLPPVAPPASPVADEATASGLATPAERDQPGMREEEPTPLIGGRTPAAEDEVDAEGGLSKLDEAESDAMDTGASERDIAGRVEVEPTPVVGQRPLDAKDEVDAEGGLAVLDEEVAEVKAEGAAQAEREHEEKEAYALAAEDAEDAIDIDAASPAAGSSPPSASAAQLPASAPAPVHTPLDNPKFTLEIVGNRFNPSNFWTGRWRTRWVVDRAARTVSGTIRVDVHYYEQGNVQLSTEHRAAFELPDGEDAALASAIVSNIARVETEYQLEIGDVYAGLGDKAFRALRRALPVTRQRVDWDKVSGYSIGSDLSKAFA</sequence>
<dbReference type="Gene3D" id="3.90.1150.210">
    <property type="entry name" value="F-actin capping protein, beta subunit"/>
    <property type="match status" value="1"/>
</dbReference>
<dbReference type="PRINTS" id="PR00191">
    <property type="entry name" value="FACTINCAPA"/>
</dbReference>
<reference evidence="4 5" key="1">
    <citation type="submission" date="2015-03" db="EMBL/GenBank/DDBJ databases">
        <title>Genomics and transcriptomics of the oil-accumulating basidiomycete yeast T. oleaginosus allow insights into substrate utilization and the diverse evolutionary trajectories of mating systems in fungi.</title>
        <authorList>
            <consortium name="DOE Joint Genome Institute"/>
            <person name="Kourist R."/>
            <person name="Kracht O."/>
            <person name="Bracharz F."/>
            <person name="Lipzen A."/>
            <person name="Nolan M."/>
            <person name="Ohm R."/>
            <person name="Grigoriev I."/>
            <person name="Sun S."/>
            <person name="Heitman J."/>
            <person name="Bruck T."/>
            <person name="Nowrousian M."/>
        </authorList>
    </citation>
    <scope>NUCLEOTIDE SEQUENCE [LARGE SCALE GENOMIC DNA]</scope>
    <source>
        <strain evidence="4 5">IBC0246</strain>
    </source>
</reference>
<evidence type="ECO:0000256" key="2">
    <source>
        <dbReference type="ARBA" id="ARBA00023203"/>
    </source>
</evidence>
<dbReference type="InterPro" id="IPR042276">
    <property type="entry name" value="CapZ_alpha/beta_2"/>
</dbReference>
<dbReference type="Pfam" id="PF01267">
    <property type="entry name" value="F-actin_cap_A"/>
    <property type="match status" value="2"/>
</dbReference>
<feature type="region of interest" description="Disordered" evidence="3">
    <location>
        <begin position="142"/>
        <end position="224"/>
    </location>
</feature>
<evidence type="ECO:0000313" key="5">
    <source>
        <dbReference type="Proteomes" id="UP000053611"/>
    </source>
</evidence>
<accession>A0A0J1BB14</accession>
<evidence type="ECO:0000256" key="1">
    <source>
        <dbReference type="ARBA" id="ARBA00022467"/>
    </source>
</evidence>
<dbReference type="GO" id="GO:0051015">
    <property type="term" value="F:actin filament binding"/>
    <property type="evidence" value="ECO:0007669"/>
    <property type="project" value="TreeGrafter"/>
</dbReference>
<dbReference type="GO" id="GO:0030036">
    <property type="term" value="P:actin cytoskeleton organization"/>
    <property type="evidence" value="ECO:0007669"/>
    <property type="project" value="TreeGrafter"/>
</dbReference>
<evidence type="ECO:0000313" key="4">
    <source>
        <dbReference type="EMBL" id="KLT45134.1"/>
    </source>
</evidence>
<dbReference type="InterPro" id="IPR042489">
    <property type="entry name" value="CapZ_alpha_1"/>
</dbReference>
<dbReference type="SUPFAM" id="SSF90096">
    <property type="entry name" value="Subunits of heterodimeric actin filament capping protein Capz"/>
    <property type="match status" value="1"/>
</dbReference>
<dbReference type="Gene3D" id="3.30.1140.60">
    <property type="entry name" value="F-actin capping protein, alpha subunit"/>
    <property type="match status" value="1"/>
</dbReference>
<dbReference type="InterPro" id="IPR002189">
    <property type="entry name" value="CapZ_alpha"/>
</dbReference>
<protein>
    <submittedName>
        <fullName evidence="4">Subunits of heterodimeric actin filament capping protein Capz</fullName>
    </submittedName>
</protein>
<dbReference type="EMBL" id="KQ087183">
    <property type="protein sequence ID" value="KLT45134.1"/>
    <property type="molecule type" value="Genomic_DNA"/>
</dbReference>
<dbReference type="PANTHER" id="PTHR10653">
    <property type="entry name" value="F-ACTIN-CAPPING PROTEIN SUBUNIT ALPHA"/>
    <property type="match status" value="1"/>
</dbReference>
<keyword evidence="1" id="KW-0117">Actin capping</keyword>
<dbReference type="STRING" id="879819.A0A0J1BB14"/>
<dbReference type="GO" id="GO:0051016">
    <property type="term" value="P:barbed-end actin filament capping"/>
    <property type="evidence" value="ECO:0007669"/>
    <property type="project" value="InterPro"/>
</dbReference>
<name>A0A0J1BB14_9TREE</name>
<feature type="compositionally biased region" description="Basic and acidic residues" evidence="3">
    <location>
        <begin position="175"/>
        <end position="186"/>
    </location>
</feature>
<dbReference type="Proteomes" id="UP000053611">
    <property type="component" value="Unassembled WGS sequence"/>
</dbReference>
<organism evidence="4 5">
    <name type="scientific">Cutaneotrichosporon oleaginosum</name>
    <dbReference type="NCBI Taxonomy" id="879819"/>
    <lineage>
        <taxon>Eukaryota</taxon>
        <taxon>Fungi</taxon>
        <taxon>Dikarya</taxon>
        <taxon>Basidiomycota</taxon>
        <taxon>Agaricomycotina</taxon>
        <taxon>Tremellomycetes</taxon>
        <taxon>Trichosporonales</taxon>
        <taxon>Trichosporonaceae</taxon>
        <taxon>Cutaneotrichosporon</taxon>
    </lineage>
</organism>
<gene>
    <name evidence="4" type="ORF">CC85DRAFT_270249</name>
</gene>
<dbReference type="GO" id="GO:0008290">
    <property type="term" value="C:F-actin capping protein complex"/>
    <property type="evidence" value="ECO:0007669"/>
    <property type="project" value="InterPro"/>
</dbReference>
<dbReference type="PANTHER" id="PTHR10653:SF0">
    <property type="entry name" value="F-ACTIN-CAPPING PROTEIN SUBUNIT ALPHA"/>
    <property type="match status" value="1"/>
</dbReference>
<keyword evidence="2" id="KW-0009">Actin-binding</keyword>
<dbReference type="AlphaFoldDB" id="A0A0J1BB14"/>